<evidence type="ECO:0000313" key="2">
    <source>
        <dbReference type="EMBL" id="KAJ6215464.1"/>
    </source>
</evidence>
<evidence type="ECO:0000313" key="3">
    <source>
        <dbReference type="Proteomes" id="UP001142055"/>
    </source>
</evidence>
<evidence type="ECO:0000256" key="1">
    <source>
        <dbReference type="SAM" id="Phobius"/>
    </source>
</evidence>
<dbReference type="PANTHER" id="PTHR10151">
    <property type="entry name" value="ECTONUCLEOTIDE PYROPHOSPHATASE/PHOSPHODIESTERASE"/>
    <property type="match status" value="1"/>
</dbReference>
<gene>
    <name evidence="2" type="ORF">RDWZM_009964</name>
</gene>
<comment type="caution">
    <text evidence="2">The sequence shown here is derived from an EMBL/GenBank/DDBJ whole genome shotgun (WGS) entry which is preliminary data.</text>
</comment>
<dbReference type="Gene3D" id="3.30.1360.180">
    <property type="match status" value="1"/>
</dbReference>
<dbReference type="PANTHER" id="PTHR10151:SF120">
    <property type="entry name" value="BIS(5'-ADENOSYL)-TRIPHOSPHATASE"/>
    <property type="match status" value="1"/>
</dbReference>
<dbReference type="CDD" id="cd16018">
    <property type="entry name" value="Enpp"/>
    <property type="match status" value="1"/>
</dbReference>
<dbReference type="Gene3D" id="3.40.720.10">
    <property type="entry name" value="Alkaline Phosphatase, subunit A"/>
    <property type="match status" value="1"/>
</dbReference>
<dbReference type="InterPro" id="IPR002591">
    <property type="entry name" value="Phosphodiest/P_Trfase"/>
</dbReference>
<dbReference type="AlphaFoldDB" id="A0A9Q0LY55"/>
<dbReference type="EMBL" id="JAPWDV010000004">
    <property type="protein sequence ID" value="KAJ6215464.1"/>
    <property type="molecule type" value="Genomic_DNA"/>
</dbReference>
<name>A0A9Q0LY55_BLOTA</name>
<protein>
    <submittedName>
        <fullName evidence="2">Uncharacterized protein</fullName>
    </submittedName>
</protein>
<dbReference type="Pfam" id="PF01663">
    <property type="entry name" value="Phosphodiest"/>
    <property type="match status" value="1"/>
</dbReference>
<reference evidence="2" key="1">
    <citation type="submission" date="2022-12" db="EMBL/GenBank/DDBJ databases">
        <title>Genome assemblies of Blomia tropicalis.</title>
        <authorList>
            <person name="Cui Y."/>
        </authorList>
    </citation>
    <scope>NUCLEOTIDE SEQUENCE</scope>
    <source>
        <tissue evidence="2">Adult mites</tissue>
    </source>
</reference>
<accession>A0A9Q0LY55</accession>
<keyword evidence="1" id="KW-1133">Transmembrane helix</keyword>
<dbReference type="Proteomes" id="UP001142055">
    <property type="component" value="Chromosome 4"/>
</dbReference>
<keyword evidence="3" id="KW-1185">Reference proteome</keyword>
<feature type="transmembrane region" description="Helical" evidence="1">
    <location>
        <begin position="475"/>
        <end position="500"/>
    </location>
</feature>
<keyword evidence="1" id="KW-0812">Transmembrane</keyword>
<keyword evidence="1" id="KW-0472">Membrane</keyword>
<dbReference type="InterPro" id="IPR017850">
    <property type="entry name" value="Alkaline_phosphatase_core_sf"/>
</dbReference>
<sequence length="726" mass="84239">MRVLKSLIIINIVIVQVWETYCFILKQQSKSNLHELSRLVVFSFDGFRHDYVNALDTPNLYALANDGVRGHMRSAFVTKTYPNHHTITTGLYEQYHGIVNNEFIDPLRPKEHFDVDDSSTFWWDMYNRTVPIYIANQLYEPNIRFSGAVQWPGSIAAYTDGTGRNDSKRYRIHYLQEYEKMSWNRRIDLVIQWLTDPSKPANLVFIYFPEPDSSAHRFGPFSTQVMDNVRKLDQCVGYFRKRLTEIRLSHRTNLIFLSDHGMAEIYNSSQNVFYIERCLKNYPGLSFTMHGVSPVYSIETKSGPNGFIPPETPIPIQVMKTLNECSKKLFNGKFTVYESDKVPQELHYSENRRMLQLFLVADDGYEVYDRGSWLPNNTVWGNHGYNNSAPSMRPLFIAQGPRFRSGYKHETIFDNVDLFPLMLHLLSIPINRFHTNGSFEHVRTMLTNQLYDNDDDYIQNHMKVPLNTDGSLFQVFLYVLLGLIMIIFIAICFITGLGIFRDPSRRSTKRRRVRSILTKNDIVDDVDDNDRTLISNLFARFIKSGHNRHSQLRNSFYENGSNRTGYHKFHNGPTRHLDSSFDSDYDDDDDNYELNNHENGLIDDGHGNVILNDKKKKNGKQLNSKSMTQDNDITDIDWDIMGTGLDIDLESHLKANGSSIPYDNIDGDGYDDDDDCPILKNKQESLLSKQEEIEIDNVINNGRFNIDDEDTDNDDLNLKRDRLIDI</sequence>
<organism evidence="2 3">
    <name type="scientific">Blomia tropicalis</name>
    <name type="common">Mite</name>
    <dbReference type="NCBI Taxonomy" id="40697"/>
    <lineage>
        <taxon>Eukaryota</taxon>
        <taxon>Metazoa</taxon>
        <taxon>Ecdysozoa</taxon>
        <taxon>Arthropoda</taxon>
        <taxon>Chelicerata</taxon>
        <taxon>Arachnida</taxon>
        <taxon>Acari</taxon>
        <taxon>Acariformes</taxon>
        <taxon>Sarcoptiformes</taxon>
        <taxon>Astigmata</taxon>
        <taxon>Glycyphagoidea</taxon>
        <taxon>Echimyopodidae</taxon>
        <taxon>Blomia</taxon>
    </lineage>
</organism>
<proteinExistence type="predicted"/>
<dbReference type="GO" id="GO:0016787">
    <property type="term" value="F:hydrolase activity"/>
    <property type="evidence" value="ECO:0007669"/>
    <property type="project" value="UniProtKB-ARBA"/>
</dbReference>
<dbReference type="SUPFAM" id="SSF53649">
    <property type="entry name" value="Alkaline phosphatase-like"/>
    <property type="match status" value="1"/>
</dbReference>